<dbReference type="AlphaFoldDB" id="A0A6N8HZZ0"/>
<dbReference type="RefSeq" id="WP_156990429.1">
    <property type="nucleotide sequence ID" value="NZ_VWXL01000052.1"/>
</dbReference>
<organism evidence="1 2">
    <name type="scientific">Caproicibacter fermentans</name>
    <dbReference type="NCBI Taxonomy" id="2576756"/>
    <lineage>
        <taxon>Bacteria</taxon>
        <taxon>Bacillati</taxon>
        <taxon>Bacillota</taxon>
        <taxon>Clostridia</taxon>
        <taxon>Eubacteriales</taxon>
        <taxon>Acutalibacteraceae</taxon>
        <taxon>Caproicibacter</taxon>
    </lineage>
</organism>
<sequence length="130" mass="14053">MQIKFKDGTVFTPLTANEKSVYAQGTQRKAIEIQVDKAQFDVLNAATSDSSKTAEITISDESGSYVHNNYCIRAEMALKPVMVTPSTDTAAEADEERACVTLAQLTYLEVQQAAQQAQIDAMTLSTLGVA</sequence>
<reference evidence="1 2" key="1">
    <citation type="submission" date="2019-09" db="EMBL/GenBank/DDBJ databases">
        <title>Genome sequence of Clostridium sp. EA1.</title>
        <authorList>
            <person name="Poehlein A."/>
            <person name="Bengelsdorf F.R."/>
            <person name="Daniel R."/>
        </authorList>
    </citation>
    <scope>NUCLEOTIDE SEQUENCE [LARGE SCALE GENOMIC DNA]</scope>
    <source>
        <strain evidence="1 2">EA1</strain>
    </source>
</reference>
<name>A0A6N8HZZ0_9FIRM</name>
<keyword evidence="2" id="KW-1185">Reference proteome</keyword>
<gene>
    <name evidence="1" type="ORF">CAFE_17920</name>
</gene>
<dbReference type="Proteomes" id="UP000469440">
    <property type="component" value="Unassembled WGS sequence"/>
</dbReference>
<evidence type="ECO:0000313" key="2">
    <source>
        <dbReference type="Proteomes" id="UP000469440"/>
    </source>
</evidence>
<dbReference type="OrthoDB" id="9990036at2"/>
<comment type="caution">
    <text evidence="1">The sequence shown here is derived from an EMBL/GenBank/DDBJ whole genome shotgun (WGS) entry which is preliminary data.</text>
</comment>
<proteinExistence type="predicted"/>
<evidence type="ECO:0000313" key="1">
    <source>
        <dbReference type="EMBL" id="MVB11090.1"/>
    </source>
</evidence>
<protein>
    <submittedName>
        <fullName evidence="1">Uncharacterized protein</fullName>
    </submittedName>
</protein>
<dbReference type="EMBL" id="VWXL01000052">
    <property type="protein sequence ID" value="MVB11090.1"/>
    <property type="molecule type" value="Genomic_DNA"/>
</dbReference>
<accession>A0A6N8HZZ0</accession>